<name>A0ABD2Z4W1_9GENT</name>
<dbReference type="Proteomes" id="UP001630127">
    <property type="component" value="Unassembled WGS sequence"/>
</dbReference>
<keyword evidence="2" id="KW-1185">Reference proteome</keyword>
<dbReference type="AlphaFoldDB" id="A0ABD2Z4W1"/>
<organism evidence="1 2">
    <name type="scientific">Cinchona calisaya</name>
    <dbReference type="NCBI Taxonomy" id="153742"/>
    <lineage>
        <taxon>Eukaryota</taxon>
        <taxon>Viridiplantae</taxon>
        <taxon>Streptophyta</taxon>
        <taxon>Embryophyta</taxon>
        <taxon>Tracheophyta</taxon>
        <taxon>Spermatophyta</taxon>
        <taxon>Magnoliopsida</taxon>
        <taxon>eudicotyledons</taxon>
        <taxon>Gunneridae</taxon>
        <taxon>Pentapetalae</taxon>
        <taxon>asterids</taxon>
        <taxon>lamiids</taxon>
        <taxon>Gentianales</taxon>
        <taxon>Rubiaceae</taxon>
        <taxon>Cinchonoideae</taxon>
        <taxon>Cinchoneae</taxon>
        <taxon>Cinchona</taxon>
    </lineage>
</organism>
<gene>
    <name evidence="1" type="ORF">ACH5RR_026583</name>
</gene>
<sequence>MELSLSVIKDLAVEAGALDFLIHFNGMLEDKVSYTNFSEFLEMNKVIRVEVFLVELVNYKANLMFSAKGRISALDVGLQSLINDLLFTWRADLIACTKTPATGICAKKMYDVGVLNVANTLRHMKPEVRTLRDVVVGLNDQVEIIVDRHTTGSLQLDIVSILGMPGIGK</sequence>
<evidence type="ECO:0000313" key="2">
    <source>
        <dbReference type="Proteomes" id="UP001630127"/>
    </source>
</evidence>
<comment type="caution">
    <text evidence="1">The sequence shown here is derived from an EMBL/GenBank/DDBJ whole genome shotgun (WGS) entry which is preliminary data.</text>
</comment>
<dbReference type="EMBL" id="JBJUIK010000011">
    <property type="protein sequence ID" value="KAL3513866.1"/>
    <property type="molecule type" value="Genomic_DNA"/>
</dbReference>
<proteinExistence type="predicted"/>
<accession>A0ABD2Z4W1</accession>
<evidence type="ECO:0000313" key="1">
    <source>
        <dbReference type="EMBL" id="KAL3513866.1"/>
    </source>
</evidence>
<protein>
    <submittedName>
        <fullName evidence="1">Uncharacterized protein</fullName>
    </submittedName>
</protein>
<reference evidence="1 2" key="1">
    <citation type="submission" date="2024-11" db="EMBL/GenBank/DDBJ databases">
        <title>A near-complete genome assembly of Cinchona calisaya.</title>
        <authorList>
            <person name="Lian D.C."/>
            <person name="Zhao X.W."/>
            <person name="Wei L."/>
        </authorList>
    </citation>
    <scope>NUCLEOTIDE SEQUENCE [LARGE SCALE GENOMIC DNA]</scope>
    <source>
        <tissue evidence="1">Nenye</tissue>
    </source>
</reference>